<keyword evidence="5" id="KW-0863">Zinc-finger</keyword>
<evidence type="ECO:0000256" key="8">
    <source>
        <dbReference type="ARBA" id="ARBA00023163"/>
    </source>
</evidence>
<evidence type="ECO:0000256" key="6">
    <source>
        <dbReference type="ARBA" id="ARBA00022833"/>
    </source>
</evidence>
<accession>A0AAV7JYD1</accession>
<comment type="similarity">
    <text evidence="2">Belongs to the GTF2H2 family.</text>
</comment>
<keyword evidence="8" id="KW-0804">Transcription</keyword>
<dbReference type="Pfam" id="PF04056">
    <property type="entry name" value="Ssl1"/>
    <property type="match status" value="1"/>
</dbReference>
<evidence type="ECO:0000256" key="10">
    <source>
        <dbReference type="ARBA" id="ARBA00023242"/>
    </source>
</evidence>
<dbReference type="SUPFAM" id="SSF48371">
    <property type="entry name" value="ARM repeat"/>
    <property type="match status" value="1"/>
</dbReference>
<dbReference type="Pfam" id="PF17741">
    <property type="entry name" value="DUF5578"/>
    <property type="match status" value="1"/>
</dbReference>
<comment type="caution">
    <text evidence="12">The sequence shown here is derived from an EMBL/GenBank/DDBJ whole genome shotgun (WGS) entry which is preliminary data.</text>
</comment>
<dbReference type="EMBL" id="JAKMXF010000266">
    <property type="protein sequence ID" value="KAI6653525.1"/>
    <property type="molecule type" value="Genomic_DNA"/>
</dbReference>
<evidence type="ECO:0000313" key="12">
    <source>
        <dbReference type="EMBL" id="KAI6653525.1"/>
    </source>
</evidence>
<evidence type="ECO:0000256" key="9">
    <source>
        <dbReference type="ARBA" id="ARBA00023204"/>
    </source>
</evidence>
<name>A0AAV7JYD1_9METZ</name>
<keyword evidence="3" id="KW-0479">Metal-binding</keyword>
<feature type="domain" description="Ssl1-like" evidence="11">
    <location>
        <begin position="75"/>
        <end position="266"/>
    </location>
</feature>
<gene>
    <name evidence="12" type="ORF">LOD99_3420</name>
</gene>
<organism evidence="12 13">
    <name type="scientific">Oopsacas minuta</name>
    <dbReference type="NCBI Taxonomy" id="111878"/>
    <lineage>
        <taxon>Eukaryota</taxon>
        <taxon>Metazoa</taxon>
        <taxon>Porifera</taxon>
        <taxon>Hexactinellida</taxon>
        <taxon>Hexasterophora</taxon>
        <taxon>Lyssacinosida</taxon>
        <taxon>Leucopsacidae</taxon>
        <taxon>Oopsacas</taxon>
    </lineage>
</organism>
<dbReference type="GO" id="GO:0008270">
    <property type="term" value="F:zinc ion binding"/>
    <property type="evidence" value="ECO:0007669"/>
    <property type="project" value="UniProtKB-KW"/>
</dbReference>
<dbReference type="InterPro" id="IPR041090">
    <property type="entry name" value="DUF5578"/>
</dbReference>
<evidence type="ECO:0000256" key="7">
    <source>
        <dbReference type="ARBA" id="ARBA00023015"/>
    </source>
</evidence>
<keyword evidence="10" id="KW-0539">Nucleus</keyword>
<dbReference type="SUPFAM" id="SSF53300">
    <property type="entry name" value="vWA-like"/>
    <property type="match status" value="1"/>
</dbReference>
<keyword evidence="6" id="KW-0862">Zinc</keyword>
<dbReference type="PANTHER" id="PTHR12695:SF2">
    <property type="entry name" value="GENERAL TRANSCRIPTION FACTOR IIH SUBUNIT 2-RELATED"/>
    <property type="match status" value="1"/>
</dbReference>
<dbReference type="Gene3D" id="3.40.50.410">
    <property type="entry name" value="von Willebrand factor, type A domain"/>
    <property type="match status" value="1"/>
</dbReference>
<dbReference type="GO" id="GO:0006351">
    <property type="term" value="P:DNA-templated transcription"/>
    <property type="evidence" value="ECO:0007669"/>
    <property type="project" value="InterPro"/>
</dbReference>
<sequence>MQISDEFAAESGLGYTWEAEYEKSWEALKEDEIGDLQSSIDKIVADKALAKRKLLLRQRLPKNIRLGMTRCLCLVIDQSRWMIERDMRPTRLGCCCKLIPEFIKQFFSQNPVSQLSIIVSKDGRASLASPMLAQVQKHIKSVTALKPIECSGDISLQNSLEMSMRLLKHVPSHMNKEILVITGSLNTCDPDNINNSVQKAIDEGIRCSIISLAAEVFIFKHVAKSTQGSYDVCIDENHFRDLLLYHTNPPPSKPGHEASLIKMGFPIYTVESQPALCLCHISQNLSDIELLSKPTYSCPQCASKYCEVPIECKGCGLPLVSASHLARSYQHLFPVPPFEEREFDTNWIQAVNCAACGVPFLIEFMEAGGPLTVMEIVKSREGKESDKTEALRLLLQIINSGRQYKEFLCENGAIRGIAECLGNSANIQTQEACKQVLYKLAIGNPRHSLKVYTALVALLQARSPSAQKLAASTLRKIHPTLDPIEVGIRVVEPASLLLRSTDVETQLEGQLLLQEIAKDIDTRQAVLIALLTLLNPIATEGQPLPLPLSIQQASSAKLLKHLIETYPDVSGSLIRLNGLECLLTSMGNIYYADSQKQASICLNLLIESSSDNFLSEKVKSVIGSDFYNEFRRDPERLYTKMTSIQAQLLRSVQTFN</sequence>
<dbReference type="PANTHER" id="PTHR12695">
    <property type="entry name" value="GENERAL TRANSCRIPTION FACTOR IIH SUBUNIT 2"/>
    <property type="match status" value="1"/>
</dbReference>
<dbReference type="NCBIfam" id="TIGR00622">
    <property type="entry name" value="ssl1"/>
    <property type="match status" value="1"/>
</dbReference>
<dbReference type="AlphaFoldDB" id="A0AAV7JYD1"/>
<evidence type="ECO:0000256" key="3">
    <source>
        <dbReference type="ARBA" id="ARBA00022723"/>
    </source>
</evidence>
<evidence type="ECO:0000256" key="5">
    <source>
        <dbReference type="ARBA" id="ARBA00022771"/>
    </source>
</evidence>
<dbReference type="GO" id="GO:0006357">
    <property type="term" value="P:regulation of transcription by RNA polymerase II"/>
    <property type="evidence" value="ECO:0007669"/>
    <property type="project" value="TreeGrafter"/>
</dbReference>
<dbReference type="Proteomes" id="UP001165289">
    <property type="component" value="Unassembled WGS sequence"/>
</dbReference>
<dbReference type="InterPro" id="IPR012170">
    <property type="entry name" value="TFIIH_SSL1/p44"/>
</dbReference>
<dbReference type="Gene3D" id="1.25.10.10">
    <property type="entry name" value="Leucine-rich Repeat Variant"/>
    <property type="match status" value="1"/>
</dbReference>
<evidence type="ECO:0000256" key="1">
    <source>
        <dbReference type="ARBA" id="ARBA00004123"/>
    </source>
</evidence>
<evidence type="ECO:0000256" key="2">
    <source>
        <dbReference type="ARBA" id="ARBA00006092"/>
    </source>
</evidence>
<evidence type="ECO:0000313" key="13">
    <source>
        <dbReference type="Proteomes" id="UP001165289"/>
    </source>
</evidence>
<keyword evidence="7" id="KW-0805">Transcription regulation</keyword>
<keyword evidence="13" id="KW-1185">Reference proteome</keyword>
<dbReference type="GO" id="GO:0006289">
    <property type="term" value="P:nucleotide-excision repair"/>
    <property type="evidence" value="ECO:0007669"/>
    <property type="project" value="InterPro"/>
</dbReference>
<dbReference type="InterPro" id="IPR007198">
    <property type="entry name" value="Ssl1-like"/>
</dbReference>
<keyword evidence="9" id="KW-0234">DNA repair</keyword>
<keyword evidence="4" id="KW-0227">DNA damage</keyword>
<dbReference type="GO" id="GO:0000439">
    <property type="term" value="C:transcription factor TFIIH core complex"/>
    <property type="evidence" value="ECO:0007669"/>
    <property type="project" value="InterPro"/>
</dbReference>
<dbReference type="FunFam" id="3.40.50.410:FF:000015">
    <property type="entry name" value="General transcription factor IIH subunit 2"/>
    <property type="match status" value="1"/>
</dbReference>
<dbReference type="InterPro" id="IPR011989">
    <property type="entry name" value="ARM-like"/>
</dbReference>
<proteinExistence type="inferred from homology"/>
<comment type="subcellular location">
    <subcellularLocation>
        <location evidence="1">Nucleus</location>
    </subcellularLocation>
</comment>
<reference evidence="12 13" key="1">
    <citation type="journal article" date="2023" name="BMC Biol.">
        <title>The compact genome of the sponge Oopsacas minuta (Hexactinellida) is lacking key metazoan core genes.</title>
        <authorList>
            <person name="Santini S."/>
            <person name="Schenkelaars Q."/>
            <person name="Jourda C."/>
            <person name="Duchesne M."/>
            <person name="Belahbib H."/>
            <person name="Rocher C."/>
            <person name="Selva M."/>
            <person name="Riesgo A."/>
            <person name="Vervoort M."/>
            <person name="Leys S.P."/>
            <person name="Kodjabachian L."/>
            <person name="Le Bivic A."/>
            <person name="Borchiellini C."/>
            <person name="Claverie J.M."/>
            <person name="Renard E."/>
        </authorList>
    </citation>
    <scope>NUCLEOTIDE SEQUENCE [LARGE SCALE GENOMIC DNA]</scope>
    <source>
        <strain evidence="12">SPO-2</strain>
    </source>
</reference>
<dbReference type="InterPro" id="IPR036465">
    <property type="entry name" value="vWFA_dom_sf"/>
</dbReference>
<evidence type="ECO:0000259" key="11">
    <source>
        <dbReference type="Pfam" id="PF04056"/>
    </source>
</evidence>
<protein>
    <recommendedName>
        <fullName evidence="11">Ssl1-like domain-containing protein</fullName>
    </recommendedName>
</protein>
<dbReference type="InterPro" id="IPR016024">
    <property type="entry name" value="ARM-type_fold"/>
</dbReference>
<evidence type="ECO:0000256" key="4">
    <source>
        <dbReference type="ARBA" id="ARBA00022763"/>
    </source>
</evidence>
<dbReference type="GO" id="GO:0005675">
    <property type="term" value="C:transcription factor TFIIH holo complex"/>
    <property type="evidence" value="ECO:0007669"/>
    <property type="project" value="TreeGrafter"/>
</dbReference>